<protein>
    <submittedName>
        <fullName evidence="1">Uncharacterized protein</fullName>
    </submittedName>
</protein>
<sequence length="44" mass="5185">MIDKLHRLLFEPRYPVRYVGRHRAPHTLPMISISVRRSRSATVA</sequence>
<reference evidence="1 2" key="1">
    <citation type="submission" date="2021-01" db="EMBL/GenBank/DDBJ databases">
        <title>Whole genome shotgun sequence of Catellatospora bangladeshensis NBRC 107357.</title>
        <authorList>
            <person name="Komaki H."/>
            <person name="Tamura T."/>
        </authorList>
    </citation>
    <scope>NUCLEOTIDE SEQUENCE [LARGE SCALE GENOMIC DNA]</scope>
    <source>
        <strain evidence="1 2">NBRC 107357</strain>
    </source>
</reference>
<organism evidence="1 2">
    <name type="scientific">Catellatospora bangladeshensis</name>
    <dbReference type="NCBI Taxonomy" id="310355"/>
    <lineage>
        <taxon>Bacteria</taxon>
        <taxon>Bacillati</taxon>
        <taxon>Actinomycetota</taxon>
        <taxon>Actinomycetes</taxon>
        <taxon>Micromonosporales</taxon>
        <taxon>Micromonosporaceae</taxon>
        <taxon>Catellatospora</taxon>
    </lineage>
</organism>
<keyword evidence="2" id="KW-1185">Reference proteome</keyword>
<proteinExistence type="predicted"/>
<name>A0A8J3JLS1_9ACTN</name>
<evidence type="ECO:0000313" key="2">
    <source>
        <dbReference type="Proteomes" id="UP000601223"/>
    </source>
</evidence>
<dbReference type="AlphaFoldDB" id="A0A8J3JLS1"/>
<dbReference type="RefSeq" id="WP_275411580.1">
    <property type="nucleotide sequence ID" value="NZ_BONF01000012.1"/>
</dbReference>
<dbReference type="EMBL" id="BONF01000012">
    <property type="protein sequence ID" value="GIF81255.1"/>
    <property type="molecule type" value="Genomic_DNA"/>
</dbReference>
<dbReference type="Proteomes" id="UP000601223">
    <property type="component" value="Unassembled WGS sequence"/>
</dbReference>
<gene>
    <name evidence="1" type="ORF">Cba03nite_26040</name>
</gene>
<comment type="caution">
    <text evidence="1">The sequence shown here is derived from an EMBL/GenBank/DDBJ whole genome shotgun (WGS) entry which is preliminary data.</text>
</comment>
<evidence type="ECO:0000313" key="1">
    <source>
        <dbReference type="EMBL" id="GIF81255.1"/>
    </source>
</evidence>
<accession>A0A8J3JLS1</accession>